<keyword evidence="4 10" id="KW-0808">Transferase</keyword>
<reference evidence="11 12" key="1">
    <citation type="submission" date="2018-12" db="EMBL/GenBank/DDBJ databases">
        <title>The complete genome of the methanogenic archaea of the candidate phylum Verstraetearchaeota, obtained from the metagenome of underground thermal water.</title>
        <authorList>
            <person name="Kadnikov V.V."/>
            <person name="Mardanov A.V."/>
            <person name="Beletsky A.V."/>
            <person name="Karnachuk O.V."/>
            <person name="Ravin N.V."/>
        </authorList>
    </citation>
    <scope>NUCLEOTIDE SEQUENCE [LARGE SCALE GENOMIC DNA]</scope>
    <source>
        <strain evidence="11">Ch88</strain>
    </source>
</reference>
<dbReference type="InterPro" id="IPR011994">
    <property type="entry name" value="Cytidylate_kinase_dom"/>
</dbReference>
<evidence type="ECO:0000256" key="6">
    <source>
        <dbReference type="ARBA" id="ARBA00022777"/>
    </source>
</evidence>
<dbReference type="InterPro" id="IPR027417">
    <property type="entry name" value="P-loop_NTPase"/>
</dbReference>
<dbReference type="HAMAP" id="MF_00239">
    <property type="entry name" value="Cytidyl_kinase_type2"/>
    <property type="match status" value="1"/>
</dbReference>
<comment type="caution">
    <text evidence="10">Lacks conserved residue(s) required for the propagation of feature annotation.</text>
</comment>
<evidence type="ECO:0000256" key="1">
    <source>
        <dbReference type="ARBA" id="ARBA00004496"/>
    </source>
</evidence>
<dbReference type="GO" id="GO:0006220">
    <property type="term" value="P:pyrimidine nucleotide metabolic process"/>
    <property type="evidence" value="ECO:0007669"/>
    <property type="project" value="UniProtKB-UniRule"/>
</dbReference>
<dbReference type="Gene3D" id="3.40.50.300">
    <property type="entry name" value="P-loop containing nucleotide triphosphate hydrolases"/>
    <property type="match status" value="1"/>
</dbReference>
<dbReference type="EC" id="2.7.4.25" evidence="10"/>
<evidence type="ECO:0000256" key="8">
    <source>
        <dbReference type="ARBA" id="ARBA00047615"/>
    </source>
</evidence>
<gene>
    <name evidence="10" type="primary">cmk</name>
    <name evidence="11" type="ORF">Metus_1514</name>
</gene>
<dbReference type="Proteomes" id="UP000288215">
    <property type="component" value="Unassembled WGS sequence"/>
</dbReference>
<evidence type="ECO:0000313" key="11">
    <source>
        <dbReference type="EMBL" id="RWX73540.1"/>
    </source>
</evidence>
<organism evidence="11 12">
    <name type="scientific">Methanosuratincola subterraneus</name>
    <dbReference type="NCBI Taxonomy" id="2593994"/>
    <lineage>
        <taxon>Archaea</taxon>
        <taxon>Thermoproteota</taxon>
        <taxon>Methanosuratincolia</taxon>
        <taxon>Candidatus Methanomethylicales</taxon>
        <taxon>Candidatus Methanomethylicaceae</taxon>
        <taxon>Candidatus Methanosuratincola (ex Vanwonterghem et al. 2016)</taxon>
    </lineage>
</organism>
<dbReference type="AlphaFoldDB" id="A0A444L7M4"/>
<evidence type="ECO:0000256" key="7">
    <source>
        <dbReference type="ARBA" id="ARBA00022840"/>
    </source>
</evidence>
<evidence type="ECO:0000313" key="12">
    <source>
        <dbReference type="Proteomes" id="UP000288215"/>
    </source>
</evidence>
<dbReference type="InterPro" id="IPR011892">
    <property type="entry name" value="Cyt_kin_arch"/>
</dbReference>
<evidence type="ECO:0000256" key="4">
    <source>
        <dbReference type="ARBA" id="ARBA00022679"/>
    </source>
</evidence>
<dbReference type="GO" id="GO:0036431">
    <property type="term" value="F:dCMP kinase activity"/>
    <property type="evidence" value="ECO:0007669"/>
    <property type="project" value="InterPro"/>
</dbReference>
<evidence type="ECO:0000256" key="9">
    <source>
        <dbReference type="ARBA" id="ARBA00048478"/>
    </source>
</evidence>
<keyword evidence="3 10" id="KW-0963">Cytoplasm</keyword>
<protein>
    <recommendedName>
        <fullName evidence="10">Cytidylate kinase</fullName>
        <shortName evidence="10">CK</shortName>
        <ecNumber evidence="10">2.7.4.25</ecNumber>
    </recommendedName>
    <alternativeName>
        <fullName evidence="10">Cytidine monophosphate kinase</fullName>
        <shortName evidence="10">CMP kinase</shortName>
    </alternativeName>
</protein>
<evidence type="ECO:0000256" key="10">
    <source>
        <dbReference type="HAMAP-Rule" id="MF_00239"/>
    </source>
</evidence>
<dbReference type="EMBL" id="RXGA01000003">
    <property type="protein sequence ID" value="RWX73540.1"/>
    <property type="molecule type" value="Genomic_DNA"/>
</dbReference>
<dbReference type="GO" id="GO:0005524">
    <property type="term" value="F:ATP binding"/>
    <property type="evidence" value="ECO:0007669"/>
    <property type="project" value="UniProtKB-UniRule"/>
</dbReference>
<comment type="caution">
    <text evidence="11">The sequence shown here is derived from an EMBL/GenBank/DDBJ whole genome shotgun (WGS) entry which is preliminary data.</text>
</comment>
<dbReference type="GO" id="GO:0036430">
    <property type="term" value="F:CMP kinase activity"/>
    <property type="evidence" value="ECO:0007669"/>
    <property type="project" value="RHEA"/>
</dbReference>
<comment type="catalytic activity">
    <reaction evidence="8 10">
        <text>dCMP + ATP = dCDP + ADP</text>
        <dbReference type="Rhea" id="RHEA:25094"/>
        <dbReference type="ChEBI" id="CHEBI:30616"/>
        <dbReference type="ChEBI" id="CHEBI:57566"/>
        <dbReference type="ChEBI" id="CHEBI:58593"/>
        <dbReference type="ChEBI" id="CHEBI:456216"/>
        <dbReference type="EC" id="2.7.4.25"/>
    </reaction>
</comment>
<dbReference type="GO" id="GO:0005737">
    <property type="term" value="C:cytoplasm"/>
    <property type="evidence" value="ECO:0007669"/>
    <property type="project" value="UniProtKB-SubCell"/>
</dbReference>
<dbReference type="CDD" id="cd02020">
    <property type="entry name" value="CMPK"/>
    <property type="match status" value="1"/>
</dbReference>
<comment type="catalytic activity">
    <reaction evidence="9 10">
        <text>CMP + ATP = CDP + ADP</text>
        <dbReference type="Rhea" id="RHEA:11600"/>
        <dbReference type="ChEBI" id="CHEBI:30616"/>
        <dbReference type="ChEBI" id="CHEBI:58069"/>
        <dbReference type="ChEBI" id="CHEBI:60377"/>
        <dbReference type="ChEBI" id="CHEBI:456216"/>
        <dbReference type="EC" id="2.7.4.25"/>
    </reaction>
</comment>
<keyword evidence="6 10" id="KW-0418">Kinase</keyword>
<sequence>MEKPTLPKGFLVTISGPPGSGKSHCASRLAELYNAPHYSAGSIFRSIAKERGISVEELSRISASDPSIDREIDMRTEEYARSGGCILEGRLVSWFSRGMPKLSFYLTAPFEVRVRRIAEREGIPIEEAVARTKERQEIERQRYLSIYGIDISDLSGYDFVVNTSIWGKEEIVTLLKSVIDLYLATNFGRG</sequence>
<proteinExistence type="inferred from homology"/>
<accession>A0A444L7M4</accession>
<dbReference type="NCBIfam" id="TIGR02173">
    <property type="entry name" value="cyt_kin_arch"/>
    <property type="match status" value="1"/>
</dbReference>
<dbReference type="SUPFAM" id="SSF52540">
    <property type="entry name" value="P-loop containing nucleoside triphosphate hydrolases"/>
    <property type="match status" value="1"/>
</dbReference>
<comment type="subcellular location">
    <subcellularLocation>
        <location evidence="1 10">Cytoplasm</location>
    </subcellularLocation>
</comment>
<evidence type="ECO:0000256" key="3">
    <source>
        <dbReference type="ARBA" id="ARBA00022490"/>
    </source>
</evidence>
<keyword evidence="7 10" id="KW-0067">ATP-binding</keyword>
<name>A0A444L7M4_METS7</name>
<evidence type="ECO:0000256" key="5">
    <source>
        <dbReference type="ARBA" id="ARBA00022741"/>
    </source>
</evidence>
<keyword evidence="5 10" id="KW-0547">Nucleotide-binding</keyword>
<comment type="similarity">
    <text evidence="2 10">Belongs to the cytidylate kinase family. Type 2 subfamily.</text>
</comment>
<evidence type="ECO:0000256" key="2">
    <source>
        <dbReference type="ARBA" id="ARBA00011005"/>
    </source>
</evidence>
<dbReference type="Pfam" id="PF13189">
    <property type="entry name" value="Cytidylate_kin2"/>
    <property type="match status" value="1"/>
</dbReference>